<keyword evidence="1" id="KW-1133">Transmembrane helix</keyword>
<dbReference type="Proteomes" id="UP000005778">
    <property type="component" value="Chromosome"/>
</dbReference>
<accession>I5B5C1</accession>
<sequence length="176" mass="18987">MSTGQILGLITGVLFGFFLQKGRVLRFQKQIGAMLLKDMTIFKFMLSAILVGMVGIQLLAGAEIISLSHKAMNVGAVLVGGALFGGGWAVMGFCPGTSIGALGEGRWHSVFAIAGMIAGAALYAELYPFFKSTVLAWKDFGKISMFELLNISPWLIIAVFWAGIIPMFVWFEKKGL</sequence>
<gene>
    <name evidence="2" type="ORF">DespoDRAFT_02866</name>
</gene>
<feature type="transmembrane region" description="Helical" evidence="1">
    <location>
        <begin position="71"/>
        <end position="95"/>
    </location>
</feature>
<name>I5B5C1_9BACT</name>
<dbReference type="Pfam" id="PF04143">
    <property type="entry name" value="Sulf_transp"/>
    <property type="match status" value="1"/>
</dbReference>
<feature type="transmembrane region" description="Helical" evidence="1">
    <location>
        <begin position="44"/>
        <end position="65"/>
    </location>
</feature>
<dbReference type="HOGENOM" id="CLU_037802_0_1_7"/>
<keyword evidence="3" id="KW-1185">Reference proteome</keyword>
<dbReference type="OrthoDB" id="9790409at2"/>
<reference evidence="2 3" key="1">
    <citation type="submission" date="2011-09" db="EMBL/GenBank/DDBJ databases">
        <authorList>
            <consortium name="US DOE Joint Genome Institute (JGI-PGF)"/>
            <person name="Lucas S."/>
            <person name="Han J."/>
            <person name="Lapidus A."/>
            <person name="Cheng J.-F."/>
            <person name="Goodwin L."/>
            <person name="Pitluck S."/>
            <person name="Peters L."/>
            <person name="Land M.L."/>
            <person name="Hauser L."/>
            <person name="Orellana R."/>
            <person name="Lovley D."/>
            <person name="Woyke T.J."/>
        </authorList>
    </citation>
    <scope>NUCLEOTIDE SEQUENCE [LARGE SCALE GENOMIC DNA]</scope>
    <source>
        <strain evidence="2 3">2ac9</strain>
    </source>
</reference>
<keyword evidence="1" id="KW-0472">Membrane</keyword>
<reference evidence="2 3" key="2">
    <citation type="submission" date="2012-02" db="EMBL/GenBank/DDBJ databases">
        <title>Improved High-Quality Draft sequence of Desulfobacter postgatei 2ac9.</title>
        <authorList>
            <consortium name="US DOE Joint Genome Institute"/>
            <person name="Lucas S."/>
            <person name="Han J."/>
            <person name="Lapidus A."/>
            <person name="Cheng J.-F."/>
            <person name="Goodwin L."/>
            <person name="Pitluck S."/>
            <person name="Peters L."/>
            <person name="Ovchinnikova G."/>
            <person name="Held B."/>
            <person name="Detter J.C."/>
            <person name="Han C."/>
            <person name="Tapia R."/>
            <person name="Land M."/>
            <person name="Hauser L."/>
            <person name="Kyrpides N."/>
            <person name="Ivanova N."/>
            <person name="Pagani I."/>
            <person name="Orellana R."/>
            <person name="Lovley D."/>
            <person name="Woyke T."/>
        </authorList>
    </citation>
    <scope>NUCLEOTIDE SEQUENCE [LARGE SCALE GENOMIC DNA]</scope>
    <source>
        <strain evidence="2 3">2ac9</strain>
    </source>
</reference>
<dbReference type="InterPro" id="IPR007272">
    <property type="entry name" value="Sulf_transp_TsuA/YedE"/>
</dbReference>
<dbReference type="eggNOG" id="COG2391">
    <property type="taxonomic scope" value="Bacteria"/>
</dbReference>
<organism evidence="2 3">
    <name type="scientific">Desulfobacter postgatei 2ac9</name>
    <dbReference type="NCBI Taxonomy" id="879212"/>
    <lineage>
        <taxon>Bacteria</taxon>
        <taxon>Pseudomonadati</taxon>
        <taxon>Thermodesulfobacteriota</taxon>
        <taxon>Desulfobacteria</taxon>
        <taxon>Desulfobacterales</taxon>
        <taxon>Desulfobacteraceae</taxon>
        <taxon>Desulfobacter</taxon>
    </lineage>
</organism>
<feature type="transmembrane region" description="Helical" evidence="1">
    <location>
        <begin position="107"/>
        <end position="130"/>
    </location>
</feature>
<dbReference type="EMBL" id="CM001488">
    <property type="protein sequence ID" value="EIM64684.1"/>
    <property type="molecule type" value="Genomic_DNA"/>
</dbReference>
<protein>
    <submittedName>
        <fullName evidence="2">YeeE/YedE family protein (DUF395)</fullName>
    </submittedName>
</protein>
<feature type="transmembrane region" description="Helical" evidence="1">
    <location>
        <begin position="150"/>
        <end position="171"/>
    </location>
</feature>
<keyword evidence="1" id="KW-0812">Transmembrane</keyword>
<dbReference type="AlphaFoldDB" id="I5B5C1"/>
<feature type="transmembrane region" description="Helical" evidence="1">
    <location>
        <begin position="6"/>
        <end position="24"/>
    </location>
</feature>
<evidence type="ECO:0000313" key="2">
    <source>
        <dbReference type="EMBL" id="EIM64684.1"/>
    </source>
</evidence>
<dbReference type="STRING" id="879212.DespoDRAFT_02866"/>
<evidence type="ECO:0000256" key="1">
    <source>
        <dbReference type="SAM" id="Phobius"/>
    </source>
</evidence>
<proteinExistence type="predicted"/>
<evidence type="ECO:0000313" key="3">
    <source>
        <dbReference type="Proteomes" id="UP000005778"/>
    </source>
</evidence>
<dbReference type="RefSeq" id="WP_004074283.1">
    <property type="nucleotide sequence ID" value="NZ_CM001488.1"/>
</dbReference>